<evidence type="ECO:0000259" key="2">
    <source>
        <dbReference type="Pfam" id="PF24883"/>
    </source>
</evidence>
<dbReference type="GeneID" id="92038782"/>
<dbReference type="SUPFAM" id="SSF48403">
    <property type="entry name" value="Ankyrin repeat"/>
    <property type="match status" value="1"/>
</dbReference>
<sequence length="773" mass="86012">MADPLSMGASIIAFIEITNRIVSTCKYCIETVKDAPKDFQMILGETTSLEAIIETLKGLFTSPLGLSGTLESCRRCLVALESLLPKPWENDASNKKRHKITFAELAWPLKESKARKLLSEVSQHKATLLLAISGDMAHNQDESAPFLRWTISQACRQARWIPPQLKELHDRGCEPSLAELNNILGMVVSNLAALYVVVDAVDESSPRSDLIALLATIGLDQRFGNVRLLVTSRQYSDIENVFSGISVPLSMSNALVSGDIRKFIRNRLARSRQIQRWPNLAGRIEDSLVSGAQGMLILEALQNLPRDLAETYVRIFQAIPEEDRPFVRRALIWLGGHARAPWHTKNGIKGEILASAASHDLDPDGPKLGASFYDIDYLGELIGCLITVSNDLSESDIMLDMDMSETLDNTQTPLRPTGTYKTPALCSLPLVTLAHYTVMEFLDSPFIHETDVSYFALSGTTILAEFTESVLRQAVSADPHGAGVSWLHDREAYCLTLAPALIIHEDWRDHVHLSLQYSDPRSPHYSRIPRVQKFLNEIVGGWSFYYIYNLPEYHLQGHPTPDTAGEACVLLNILLINPTSSIIISMLQALLYRTPDLTELLTARLTVTLGYRYGRPTFTGSVMTILYCYEQSLALGKLQWLVERCGSHLDPTTILMELAISRLNHQFLDGSSLIDLLIKHGADPNGNGCFLTPLKASVYHGYASFSQLLLEAGANPNFTGNFPREANRHDLPEWVEYTNATPLALLRRLSSECVSRGQLPQIERLLLDYGAVM</sequence>
<evidence type="ECO:0000313" key="3">
    <source>
        <dbReference type="EMBL" id="KAK8094722.1"/>
    </source>
</evidence>
<dbReference type="Gene3D" id="1.25.40.20">
    <property type="entry name" value="Ankyrin repeat-containing domain"/>
    <property type="match status" value="1"/>
</dbReference>
<dbReference type="Pfam" id="PF24883">
    <property type="entry name" value="NPHP3_N"/>
    <property type="match status" value="1"/>
</dbReference>
<dbReference type="Proteomes" id="UP001433268">
    <property type="component" value="Unassembled WGS sequence"/>
</dbReference>
<dbReference type="PANTHER" id="PTHR10039:SF16">
    <property type="entry name" value="GPI INOSITOL-DEACYLASE"/>
    <property type="match status" value="1"/>
</dbReference>
<keyword evidence="4" id="KW-1185">Reference proteome</keyword>
<name>A0ABR1XDG3_9PEZI</name>
<organism evidence="3 4">
    <name type="scientific">Apiospora hydei</name>
    <dbReference type="NCBI Taxonomy" id="1337664"/>
    <lineage>
        <taxon>Eukaryota</taxon>
        <taxon>Fungi</taxon>
        <taxon>Dikarya</taxon>
        <taxon>Ascomycota</taxon>
        <taxon>Pezizomycotina</taxon>
        <taxon>Sordariomycetes</taxon>
        <taxon>Xylariomycetidae</taxon>
        <taxon>Amphisphaeriales</taxon>
        <taxon>Apiosporaceae</taxon>
        <taxon>Apiospora</taxon>
    </lineage>
</organism>
<accession>A0ABR1XDG3</accession>
<comment type="caution">
    <text evidence="3">The sequence shown here is derived from an EMBL/GenBank/DDBJ whole genome shotgun (WGS) entry which is preliminary data.</text>
</comment>
<reference evidence="3 4" key="1">
    <citation type="submission" date="2023-01" db="EMBL/GenBank/DDBJ databases">
        <title>Analysis of 21 Apiospora genomes using comparative genomics revels a genus with tremendous synthesis potential of carbohydrate active enzymes and secondary metabolites.</title>
        <authorList>
            <person name="Sorensen T."/>
        </authorList>
    </citation>
    <scope>NUCLEOTIDE SEQUENCE [LARGE SCALE GENOMIC DNA]</scope>
    <source>
        <strain evidence="3 4">CBS 114990</strain>
    </source>
</reference>
<proteinExistence type="predicted"/>
<keyword evidence="1" id="KW-0677">Repeat</keyword>
<evidence type="ECO:0000256" key="1">
    <source>
        <dbReference type="ARBA" id="ARBA00022737"/>
    </source>
</evidence>
<gene>
    <name evidence="3" type="ORF">PG997_001407</name>
</gene>
<dbReference type="RefSeq" id="XP_066675495.1">
    <property type="nucleotide sequence ID" value="XM_066805722.1"/>
</dbReference>
<dbReference type="EMBL" id="JAQQWN010000002">
    <property type="protein sequence ID" value="KAK8094722.1"/>
    <property type="molecule type" value="Genomic_DNA"/>
</dbReference>
<dbReference type="PANTHER" id="PTHR10039">
    <property type="entry name" value="AMELOGENIN"/>
    <property type="match status" value="1"/>
</dbReference>
<dbReference type="InterPro" id="IPR036770">
    <property type="entry name" value="Ankyrin_rpt-contain_sf"/>
</dbReference>
<feature type="domain" description="Nephrocystin 3-like N-terminal" evidence="2">
    <location>
        <begin position="137"/>
        <end position="233"/>
    </location>
</feature>
<protein>
    <recommendedName>
        <fullName evidence="2">Nephrocystin 3-like N-terminal domain-containing protein</fullName>
    </recommendedName>
</protein>
<dbReference type="InterPro" id="IPR056884">
    <property type="entry name" value="NPHP3-like_N"/>
</dbReference>
<evidence type="ECO:0000313" key="4">
    <source>
        <dbReference type="Proteomes" id="UP001433268"/>
    </source>
</evidence>